<evidence type="ECO:0000313" key="2">
    <source>
        <dbReference type="Proteomes" id="UP000507245"/>
    </source>
</evidence>
<dbReference type="EMBL" id="CAEKKB010000001">
    <property type="protein sequence ID" value="CAB4294555.1"/>
    <property type="molecule type" value="Genomic_DNA"/>
</dbReference>
<reference evidence="2" key="1">
    <citation type="journal article" date="2020" name="Genome Biol.">
        <title>Gamete binning: chromosome-level and haplotype-resolved genome assembly enabled by high-throughput single-cell sequencing of gamete genomes.</title>
        <authorList>
            <person name="Campoy J.A."/>
            <person name="Sun H."/>
            <person name="Goel M."/>
            <person name="Jiao W.-B."/>
            <person name="Folz-Donahue K."/>
            <person name="Wang N."/>
            <person name="Rubio M."/>
            <person name="Liu C."/>
            <person name="Kukat C."/>
            <person name="Ruiz D."/>
            <person name="Huettel B."/>
            <person name="Schneeberger K."/>
        </authorList>
    </citation>
    <scope>NUCLEOTIDE SEQUENCE [LARGE SCALE GENOMIC DNA]</scope>
    <source>
        <strain evidence="2">cv. Rojo Pasion</strain>
    </source>
</reference>
<gene>
    <name evidence="1" type="ORF">ORAREDHAP_LOCUS5460</name>
</gene>
<keyword evidence="2" id="KW-1185">Reference proteome</keyword>
<organism evidence="1 2">
    <name type="scientific">Prunus armeniaca</name>
    <name type="common">Apricot</name>
    <name type="synonym">Armeniaca vulgaris</name>
    <dbReference type="NCBI Taxonomy" id="36596"/>
    <lineage>
        <taxon>Eukaryota</taxon>
        <taxon>Viridiplantae</taxon>
        <taxon>Streptophyta</taxon>
        <taxon>Embryophyta</taxon>
        <taxon>Tracheophyta</taxon>
        <taxon>Spermatophyta</taxon>
        <taxon>Magnoliopsida</taxon>
        <taxon>eudicotyledons</taxon>
        <taxon>Gunneridae</taxon>
        <taxon>Pentapetalae</taxon>
        <taxon>rosids</taxon>
        <taxon>fabids</taxon>
        <taxon>Rosales</taxon>
        <taxon>Rosaceae</taxon>
        <taxon>Amygdaloideae</taxon>
        <taxon>Amygdaleae</taxon>
        <taxon>Prunus</taxon>
    </lineage>
</organism>
<dbReference type="Proteomes" id="UP000507245">
    <property type="component" value="Unassembled WGS sequence"/>
</dbReference>
<sequence>MSATESSEYRQSRQCIAPFCCWYLHLGRLPHNKHFKSFAYYQDQKFGLVTLIDRRTAFHQHPKNTAFFQNAVVEGWKTMGFEEPVLPKD</sequence>
<dbReference type="OrthoDB" id="1159001at2759"/>
<name>A0A6J5W421_PRUAR</name>
<evidence type="ECO:0000313" key="1">
    <source>
        <dbReference type="EMBL" id="CAB4294555.1"/>
    </source>
</evidence>
<proteinExistence type="predicted"/>
<dbReference type="AlphaFoldDB" id="A0A6J5W421"/>
<accession>A0A6J5W421</accession>
<protein>
    <submittedName>
        <fullName evidence="1">Uncharacterized protein</fullName>
    </submittedName>
</protein>